<sequence length="68" mass="7304">MSATKFDISYSAAAQLGSLASAEKSALQRLFASGEIEDPVTTRPTDDGRFVSRLGSKLVLWRRLSADG</sequence>
<proteinExistence type="predicted"/>
<evidence type="ECO:0000313" key="2">
    <source>
        <dbReference type="Proteomes" id="UP000245444"/>
    </source>
</evidence>
<accession>A0A2U8WVU4</accession>
<evidence type="ECO:0000313" key="1">
    <source>
        <dbReference type="EMBL" id="AWN49531.1"/>
    </source>
</evidence>
<dbReference type="OrthoDB" id="8004412at2"/>
<gene>
    <name evidence="1" type="ORF">DK419_26970</name>
</gene>
<protein>
    <submittedName>
        <fullName evidence="1">Uncharacterized protein</fullName>
    </submittedName>
</protein>
<dbReference type="EMBL" id="CP029553">
    <property type="protein sequence ID" value="AWN49531.1"/>
    <property type="molecule type" value="Genomic_DNA"/>
</dbReference>
<dbReference type="KEGG" id="mtea:DK419_26970"/>
<reference evidence="1 2" key="1">
    <citation type="submission" date="2018-05" db="EMBL/GenBank/DDBJ databases">
        <title>Complete Genome Sequence of Methylobacterium sp. 17Sr1-28.</title>
        <authorList>
            <person name="Srinivasan S."/>
        </authorList>
    </citation>
    <scope>NUCLEOTIDE SEQUENCE [LARGE SCALE GENOMIC DNA]</scope>
    <source>
        <strain evidence="1 2">17Sr1-28</strain>
    </source>
</reference>
<name>A0A2U8WVU4_9HYPH</name>
<dbReference type="AlphaFoldDB" id="A0A2U8WVU4"/>
<organism evidence="1 2">
    <name type="scientific">Methylobacterium terrae</name>
    <dbReference type="NCBI Taxonomy" id="2202827"/>
    <lineage>
        <taxon>Bacteria</taxon>
        <taxon>Pseudomonadati</taxon>
        <taxon>Pseudomonadota</taxon>
        <taxon>Alphaproteobacteria</taxon>
        <taxon>Hyphomicrobiales</taxon>
        <taxon>Methylobacteriaceae</taxon>
        <taxon>Methylobacterium</taxon>
    </lineage>
</organism>
<keyword evidence="2" id="KW-1185">Reference proteome</keyword>
<dbReference type="RefSeq" id="WP_109961798.1">
    <property type="nucleotide sequence ID" value="NZ_CP029553.1"/>
</dbReference>
<dbReference type="Proteomes" id="UP000245444">
    <property type="component" value="Chromosome"/>
</dbReference>